<dbReference type="AlphaFoldDB" id="A0A317G579"/>
<comment type="caution">
    <text evidence="2">The sequence shown here is derived from an EMBL/GenBank/DDBJ whole genome shotgun (WGS) entry which is preliminary data.</text>
</comment>
<protein>
    <recommendedName>
        <fullName evidence="1">PilZ domain-containing protein</fullName>
    </recommendedName>
</protein>
<dbReference type="GO" id="GO:0035438">
    <property type="term" value="F:cyclic-di-GMP binding"/>
    <property type="evidence" value="ECO:0007669"/>
    <property type="project" value="InterPro"/>
</dbReference>
<dbReference type="InterPro" id="IPR009875">
    <property type="entry name" value="PilZ_domain"/>
</dbReference>
<feature type="domain" description="PilZ" evidence="1">
    <location>
        <begin position="3"/>
        <end position="103"/>
    </location>
</feature>
<dbReference type="RefSeq" id="WP_110073185.1">
    <property type="nucleotide sequence ID" value="NZ_CM009896.1"/>
</dbReference>
<organism evidence="2 3">
    <name type="scientific">Butyrivibrio fibrisolvens</name>
    <dbReference type="NCBI Taxonomy" id="831"/>
    <lineage>
        <taxon>Bacteria</taxon>
        <taxon>Bacillati</taxon>
        <taxon>Bacillota</taxon>
        <taxon>Clostridia</taxon>
        <taxon>Lachnospirales</taxon>
        <taxon>Lachnospiraceae</taxon>
        <taxon>Butyrivibrio</taxon>
    </lineage>
</organism>
<evidence type="ECO:0000313" key="2">
    <source>
        <dbReference type="EMBL" id="PWT27843.1"/>
    </source>
</evidence>
<evidence type="ECO:0000313" key="3">
    <source>
        <dbReference type="Proteomes" id="UP000245488"/>
    </source>
</evidence>
<evidence type="ECO:0000259" key="1">
    <source>
        <dbReference type="Pfam" id="PF07238"/>
    </source>
</evidence>
<proteinExistence type="predicted"/>
<reference evidence="2 3" key="1">
    <citation type="submission" date="2017-09" db="EMBL/GenBank/DDBJ databases">
        <title>High-quality draft genome sequence of Butyrivibrio fibrisolvens INBov1, isolated from cow rumen.</title>
        <authorList>
            <person name="Rodriguez Hernaez J."/>
            <person name="Rivarola M."/>
            <person name="Paniego N."/>
            <person name="Cravero S."/>
            <person name="Ceron Cucchi M."/>
            <person name="Martinez M.C."/>
        </authorList>
    </citation>
    <scope>NUCLEOTIDE SEQUENCE [LARGE SCALE GENOMIC DNA]</scope>
    <source>
        <strain evidence="2 3">INBov1</strain>
    </source>
</reference>
<dbReference type="Pfam" id="PF07238">
    <property type="entry name" value="PilZ"/>
    <property type="match status" value="1"/>
</dbReference>
<dbReference type="EMBL" id="NXNG01000001">
    <property type="protein sequence ID" value="PWT27843.1"/>
    <property type="molecule type" value="Genomic_DNA"/>
</dbReference>
<name>A0A317G579_BUTFI</name>
<gene>
    <name evidence="2" type="ORF">CPT75_12410</name>
</gene>
<dbReference type="Gene3D" id="2.40.10.220">
    <property type="entry name" value="predicted glycosyltransferase like domains"/>
    <property type="match status" value="1"/>
</dbReference>
<sequence>MNERRKSKRLSMTGKLMLKALGGDGPESEVAIDIQNCSRHGLGFNCARQLMIGDNYQAELTIWTKEVINVFLQIVRSEKNEDDTYNYGCIFIGMPDSDRQRIAVYETVEELVPHDDDDEDE</sequence>
<dbReference type="Proteomes" id="UP000245488">
    <property type="component" value="Chromosome"/>
</dbReference>
<accession>A0A317G579</accession>
<keyword evidence="3" id="KW-1185">Reference proteome</keyword>